<gene>
    <name evidence="2" type="ORF">V5O48_016337</name>
</gene>
<comment type="caution">
    <text evidence="2">The sequence shown here is derived from an EMBL/GenBank/DDBJ whole genome shotgun (WGS) entry which is preliminary data.</text>
</comment>
<dbReference type="Gene3D" id="3.60.130.30">
    <property type="match status" value="1"/>
</dbReference>
<organism evidence="2 3">
    <name type="scientific">Marasmius crinis-equi</name>
    <dbReference type="NCBI Taxonomy" id="585013"/>
    <lineage>
        <taxon>Eukaryota</taxon>
        <taxon>Fungi</taxon>
        <taxon>Dikarya</taxon>
        <taxon>Basidiomycota</taxon>
        <taxon>Agaricomycotina</taxon>
        <taxon>Agaricomycetes</taxon>
        <taxon>Agaricomycetidae</taxon>
        <taxon>Agaricales</taxon>
        <taxon>Marasmiineae</taxon>
        <taxon>Marasmiaceae</taxon>
        <taxon>Marasmius</taxon>
    </lineage>
</organism>
<reference evidence="2 3" key="1">
    <citation type="submission" date="2024-02" db="EMBL/GenBank/DDBJ databases">
        <title>A draft genome for the cacao thread blight pathogen Marasmius crinis-equi.</title>
        <authorList>
            <person name="Cohen S.P."/>
            <person name="Baruah I.K."/>
            <person name="Amoako-Attah I."/>
            <person name="Bukari Y."/>
            <person name="Meinhardt L.W."/>
            <person name="Bailey B.A."/>
        </authorList>
    </citation>
    <scope>NUCLEOTIDE SEQUENCE [LARGE SCALE GENOMIC DNA]</scope>
    <source>
        <strain evidence="2 3">GH-76</strain>
    </source>
</reference>
<dbReference type="Proteomes" id="UP001465976">
    <property type="component" value="Unassembled WGS sequence"/>
</dbReference>
<feature type="compositionally biased region" description="Basic residues" evidence="1">
    <location>
        <begin position="97"/>
        <end position="107"/>
    </location>
</feature>
<feature type="non-terminal residue" evidence="2">
    <location>
        <position position="1"/>
    </location>
</feature>
<evidence type="ECO:0000256" key="1">
    <source>
        <dbReference type="SAM" id="MobiDB-lite"/>
    </source>
</evidence>
<evidence type="ECO:0000313" key="2">
    <source>
        <dbReference type="EMBL" id="KAL0565683.1"/>
    </source>
</evidence>
<accession>A0ABR3ESA8</accession>
<name>A0ABR3ESA8_9AGAR</name>
<sequence length="448" mass="50580">LALRAGKQATRHRGIKVRGCNTSDLVQLAVDEAEHYCQLTTRVEEERLVEEQADSPTNPDIPVPRSFIRLEDLNVLVDLNLDGEENGRKQEVDHNWRASKRQNRREKRSGSGLHIKAESYTIPRRVVWTGPHIAENVDRTGPITLDQALALPNMQLVRWDGTTTEYVCVGENDIPLITMGALPSSDAFEEHKRNFDRDVEAAYEKMFGMDESHRRGDYGTERSGVSFGGGQTKPSNLLPRVARNGDIIDELKGKPAVKAVVGYADYLFKANHKPLHTLYHNVNRAIVHQNPTLKTAFGDKSAFAACHFNFHNVVTVPHRDFKNLVFGMCMVYASGDYDYREGGHLILWDLGLVIEFPPGSFIFLPSALLEHSNVCIRDGERRSSMVLFSASGLFRWVHNGGMSDTKFEDRLKLARDEGDKEAAKLLKEWKAYKKELPNLGLHFLHVPK</sequence>
<dbReference type="EMBL" id="JBAHYK010002165">
    <property type="protein sequence ID" value="KAL0565683.1"/>
    <property type="molecule type" value="Genomic_DNA"/>
</dbReference>
<proteinExistence type="predicted"/>
<feature type="region of interest" description="Disordered" evidence="1">
    <location>
        <begin position="90"/>
        <end position="111"/>
    </location>
</feature>
<keyword evidence="3" id="KW-1185">Reference proteome</keyword>
<protein>
    <submittedName>
        <fullName evidence="2">Uncharacterized protein</fullName>
    </submittedName>
</protein>
<feature type="region of interest" description="Disordered" evidence="1">
    <location>
        <begin position="213"/>
        <end position="235"/>
    </location>
</feature>
<evidence type="ECO:0000313" key="3">
    <source>
        <dbReference type="Proteomes" id="UP001465976"/>
    </source>
</evidence>